<comment type="caution">
    <text evidence="2">The sequence shown here is derived from an EMBL/GenBank/DDBJ whole genome shotgun (WGS) entry which is preliminary data.</text>
</comment>
<protein>
    <recommendedName>
        <fullName evidence="4">MinD-like ATPase involved in chromosome partitioning or flagellar assembly</fullName>
    </recommendedName>
</protein>
<accession>A0ABU9D0M1</accession>
<evidence type="ECO:0000313" key="3">
    <source>
        <dbReference type="Proteomes" id="UP001456513"/>
    </source>
</evidence>
<dbReference type="RefSeq" id="WP_147458314.1">
    <property type="nucleotide sequence ID" value="NZ_JBBPCN010000001.1"/>
</dbReference>
<name>A0ABU9D0M1_9NOCA</name>
<evidence type="ECO:0008006" key="4">
    <source>
        <dbReference type="Google" id="ProtNLM"/>
    </source>
</evidence>
<evidence type="ECO:0000313" key="2">
    <source>
        <dbReference type="EMBL" id="MEK8073147.1"/>
    </source>
</evidence>
<feature type="compositionally biased region" description="Pro residues" evidence="1">
    <location>
        <begin position="14"/>
        <end position="23"/>
    </location>
</feature>
<proteinExistence type="predicted"/>
<evidence type="ECO:0000256" key="1">
    <source>
        <dbReference type="SAM" id="MobiDB-lite"/>
    </source>
</evidence>
<dbReference type="SUPFAM" id="SSF52540">
    <property type="entry name" value="P-loop containing nucleoside triphosphate hydrolases"/>
    <property type="match status" value="1"/>
</dbReference>
<dbReference type="Gene3D" id="3.40.50.300">
    <property type="entry name" value="P-loop containing nucleotide triphosphate hydrolases"/>
    <property type="match status" value="1"/>
</dbReference>
<sequence>MTEERAEWMSEWLTPPPESPLPDPADQGARVLPLRAHPEPVPAPEPIPPMTLVLGACGGAGASTTALGLGNAWSARGHDVVVVDATPAGGDLVERGADSMVSDTVIETAFDSSDPDNVPASVADCTSATSAGAHILGRAWLQSAEPAYRGIDRYLRSQVDTSIYDLGHRGFGRAAADPLRSEPWAAIVLAVHARADAVNRMRAALETIRYTATDAGPLRTIIAISHQLPGTPGIDLNELRNHLHGKVFAVLDIPYDPHLATGLPITADELNPATSAAYEQLRANTVRAAAGGQDR</sequence>
<dbReference type="Proteomes" id="UP001456513">
    <property type="component" value="Unassembled WGS sequence"/>
</dbReference>
<dbReference type="InterPro" id="IPR027417">
    <property type="entry name" value="P-loop_NTPase"/>
</dbReference>
<gene>
    <name evidence="2" type="ORF">AABD04_20070</name>
</gene>
<keyword evidence="3" id="KW-1185">Reference proteome</keyword>
<organism evidence="2 3">
    <name type="scientific">Rhodococcus navarretei</name>
    <dbReference type="NCBI Taxonomy" id="3128981"/>
    <lineage>
        <taxon>Bacteria</taxon>
        <taxon>Bacillati</taxon>
        <taxon>Actinomycetota</taxon>
        <taxon>Actinomycetes</taxon>
        <taxon>Mycobacteriales</taxon>
        <taxon>Nocardiaceae</taxon>
        <taxon>Rhodococcus</taxon>
    </lineage>
</organism>
<reference evidence="2 3" key="1">
    <citation type="submission" date="2024-03" db="EMBL/GenBank/DDBJ databases">
        <title>Rhodococcus navarretei sp. nov. and Pseudarthrobacter quantumdoti sp. nov., two new species with the ability to biosynthesize Quantum Dots isolated from soil samples at Union Glacier, Antarctica.</title>
        <authorList>
            <person name="Vargas M."/>
        </authorList>
    </citation>
    <scope>NUCLEOTIDE SEQUENCE [LARGE SCALE GENOMIC DNA]</scope>
    <source>
        <strain evidence="2 3">EXRC-4A-4</strain>
    </source>
</reference>
<feature type="region of interest" description="Disordered" evidence="1">
    <location>
        <begin position="1"/>
        <end position="28"/>
    </location>
</feature>
<dbReference type="EMBL" id="JBBPCN010000001">
    <property type="protein sequence ID" value="MEK8073147.1"/>
    <property type="molecule type" value="Genomic_DNA"/>
</dbReference>